<dbReference type="GO" id="GO:0016020">
    <property type="term" value="C:membrane"/>
    <property type="evidence" value="ECO:0007669"/>
    <property type="project" value="UniProtKB-SubCell"/>
</dbReference>
<dbReference type="EMBL" id="JABBKX010000002">
    <property type="protein sequence ID" value="NMJ40656.1"/>
    <property type="molecule type" value="Genomic_DNA"/>
</dbReference>
<keyword evidence="4 6" id="KW-1133">Transmembrane helix</keyword>
<name>A0A848E998_9PROT</name>
<dbReference type="Proteomes" id="UP000548582">
    <property type="component" value="Unassembled WGS sequence"/>
</dbReference>
<evidence type="ECO:0000256" key="6">
    <source>
        <dbReference type="SAM" id="Phobius"/>
    </source>
</evidence>
<evidence type="ECO:0000256" key="5">
    <source>
        <dbReference type="ARBA" id="ARBA00023136"/>
    </source>
</evidence>
<proteinExistence type="inferred from homology"/>
<comment type="caution">
    <text evidence="7">The sequence shown here is derived from an EMBL/GenBank/DDBJ whole genome shotgun (WGS) entry which is preliminary data.</text>
</comment>
<evidence type="ECO:0000256" key="1">
    <source>
        <dbReference type="ARBA" id="ARBA00004141"/>
    </source>
</evidence>
<dbReference type="PANTHER" id="PTHR10057:SF0">
    <property type="entry name" value="TRANSLOCATOR PROTEIN"/>
    <property type="match status" value="1"/>
</dbReference>
<dbReference type="InterPro" id="IPR004307">
    <property type="entry name" value="TspO_MBR"/>
</dbReference>
<dbReference type="InterPro" id="IPR038330">
    <property type="entry name" value="TspO/MBR-related_sf"/>
</dbReference>
<feature type="transmembrane region" description="Helical" evidence="6">
    <location>
        <begin position="129"/>
        <end position="149"/>
    </location>
</feature>
<evidence type="ECO:0000313" key="8">
    <source>
        <dbReference type="Proteomes" id="UP000548582"/>
    </source>
</evidence>
<evidence type="ECO:0000256" key="3">
    <source>
        <dbReference type="ARBA" id="ARBA00022692"/>
    </source>
</evidence>
<dbReference type="FunFam" id="1.20.1260.100:FF:000001">
    <property type="entry name" value="translocator protein 2"/>
    <property type="match status" value="1"/>
</dbReference>
<evidence type="ECO:0000313" key="7">
    <source>
        <dbReference type="EMBL" id="NMJ40656.1"/>
    </source>
</evidence>
<gene>
    <name evidence="7" type="ORF">GWK16_05355</name>
</gene>
<dbReference type="CDD" id="cd15904">
    <property type="entry name" value="TSPO_MBR"/>
    <property type="match status" value="1"/>
</dbReference>
<keyword evidence="5 6" id="KW-0472">Membrane</keyword>
<dbReference type="GO" id="GO:0033013">
    <property type="term" value="P:tetrapyrrole metabolic process"/>
    <property type="evidence" value="ECO:0007669"/>
    <property type="project" value="UniProtKB-ARBA"/>
</dbReference>
<dbReference type="RefSeq" id="WP_170052936.1">
    <property type="nucleotide sequence ID" value="NZ_JABBKX010000002.1"/>
</dbReference>
<evidence type="ECO:0000256" key="4">
    <source>
        <dbReference type="ARBA" id="ARBA00022989"/>
    </source>
</evidence>
<sequence>MMEIVALLGFIAAVAAVASTGALFPPDGWYQSLRKPRWCPPNWLFGPAWTVLYLMIAVSGWLVWREAGLAGAAGAFAIYALQLVLNGAWSGLFFGLRRMDLALAELAILWLAILATIVAFAAHDALAAWLLVPYLAWVTFAGALNAALLRANPAPTR</sequence>
<dbReference type="PANTHER" id="PTHR10057">
    <property type="entry name" value="PERIPHERAL-TYPE BENZODIAZEPINE RECEPTOR"/>
    <property type="match status" value="1"/>
</dbReference>
<keyword evidence="3 6" id="KW-0812">Transmembrane</keyword>
<reference evidence="7 8" key="1">
    <citation type="submission" date="2020-03" db="EMBL/GenBank/DDBJ databases">
        <authorList>
            <person name="Sun Q."/>
        </authorList>
    </citation>
    <scope>NUCLEOTIDE SEQUENCE [LARGE SCALE GENOMIC DNA]</scope>
    <source>
        <strain evidence="7 8">JC162</strain>
    </source>
</reference>
<organism evidence="7 8">
    <name type="scientific">Neoroseomonas marina</name>
    <dbReference type="NCBI Taxonomy" id="1232220"/>
    <lineage>
        <taxon>Bacteria</taxon>
        <taxon>Pseudomonadati</taxon>
        <taxon>Pseudomonadota</taxon>
        <taxon>Alphaproteobacteria</taxon>
        <taxon>Acetobacterales</taxon>
        <taxon>Acetobacteraceae</taxon>
        <taxon>Neoroseomonas</taxon>
    </lineage>
</organism>
<evidence type="ECO:0000256" key="2">
    <source>
        <dbReference type="ARBA" id="ARBA00007524"/>
    </source>
</evidence>
<feature type="transmembrane region" description="Helical" evidence="6">
    <location>
        <begin position="102"/>
        <end position="122"/>
    </location>
</feature>
<accession>A0A848E998</accession>
<dbReference type="Pfam" id="PF03073">
    <property type="entry name" value="TspO_MBR"/>
    <property type="match status" value="1"/>
</dbReference>
<dbReference type="Gene3D" id="1.20.1260.100">
    <property type="entry name" value="TspO/MBR protein"/>
    <property type="match status" value="1"/>
</dbReference>
<feature type="transmembrane region" description="Helical" evidence="6">
    <location>
        <begin position="76"/>
        <end position="96"/>
    </location>
</feature>
<protein>
    <submittedName>
        <fullName evidence="7">Tryptophan-rich sensory protein</fullName>
    </submittedName>
</protein>
<feature type="transmembrane region" description="Helical" evidence="6">
    <location>
        <begin position="44"/>
        <end position="64"/>
    </location>
</feature>
<dbReference type="PIRSF" id="PIRSF005859">
    <property type="entry name" value="PBR"/>
    <property type="match status" value="1"/>
</dbReference>
<comment type="similarity">
    <text evidence="2">Belongs to the TspO/BZRP family.</text>
</comment>
<comment type="subcellular location">
    <subcellularLocation>
        <location evidence="1">Membrane</location>
        <topology evidence="1">Multi-pass membrane protein</topology>
    </subcellularLocation>
</comment>
<keyword evidence="8" id="KW-1185">Reference proteome</keyword>
<dbReference type="AlphaFoldDB" id="A0A848E998"/>